<dbReference type="EMBL" id="JACHMB010000001">
    <property type="protein sequence ID" value="MBB5781645.1"/>
    <property type="molecule type" value="Genomic_DNA"/>
</dbReference>
<dbReference type="Proteomes" id="UP000579153">
    <property type="component" value="Unassembled WGS sequence"/>
</dbReference>
<dbReference type="AlphaFoldDB" id="A0A7W9LF97"/>
<protein>
    <submittedName>
        <fullName evidence="4">AcrR family transcriptional regulator</fullName>
    </submittedName>
</protein>
<dbReference type="InterPro" id="IPR041678">
    <property type="entry name" value="TetR_C_16"/>
</dbReference>
<keyword evidence="5" id="KW-1185">Reference proteome</keyword>
<proteinExistence type="predicted"/>
<dbReference type="Pfam" id="PF00440">
    <property type="entry name" value="TetR_N"/>
    <property type="match status" value="1"/>
</dbReference>
<evidence type="ECO:0000313" key="5">
    <source>
        <dbReference type="Proteomes" id="UP000579153"/>
    </source>
</evidence>
<dbReference type="InterPro" id="IPR036271">
    <property type="entry name" value="Tet_transcr_reg_TetR-rel_C_sf"/>
</dbReference>
<dbReference type="SUPFAM" id="SSF48498">
    <property type="entry name" value="Tetracyclin repressor-like, C-terminal domain"/>
    <property type="match status" value="1"/>
</dbReference>
<dbReference type="PROSITE" id="PS50977">
    <property type="entry name" value="HTH_TETR_2"/>
    <property type="match status" value="1"/>
</dbReference>
<dbReference type="GO" id="GO:0006355">
    <property type="term" value="P:regulation of DNA-templated transcription"/>
    <property type="evidence" value="ECO:0007669"/>
    <property type="project" value="UniProtKB-ARBA"/>
</dbReference>
<reference evidence="4 5" key="1">
    <citation type="submission" date="2020-08" db="EMBL/GenBank/DDBJ databases">
        <title>Sequencing the genomes of 1000 actinobacteria strains.</title>
        <authorList>
            <person name="Klenk H.-P."/>
        </authorList>
    </citation>
    <scope>NUCLEOTIDE SEQUENCE [LARGE SCALE GENOMIC DNA]</scope>
    <source>
        <strain evidence="4 5">DSM 45507</strain>
    </source>
</reference>
<comment type="caution">
    <text evidence="4">The sequence shown here is derived from an EMBL/GenBank/DDBJ whole genome shotgun (WGS) entry which is preliminary data.</text>
</comment>
<dbReference type="Gene3D" id="1.10.10.60">
    <property type="entry name" value="Homeodomain-like"/>
    <property type="match status" value="1"/>
</dbReference>
<dbReference type="PRINTS" id="PR00455">
    <property type="entry name" value="HTHTETR"/>
</dbReference>
<dbReference type="SUPFAM" id="SSF46689">
    <property type="entry name" value="Homeodomain-like"/>
    <property type="match status" value="1"/>
</dbReference>
<dbReference type="InterPro" id="IPR001647">
    <property type="entry name" value="HTH_TetR"/>
</dbReference>
<evidence type="ECO:0000313" key="4">
    <source>
        <dbReference type="EMBL" id="MBB5781645.1"/>
    </source>
</evidence>
<dbReference type="InterPro" id="IPR009057">
    <property type="entry name" value="Homeodomain-like_sf"/>
</dbReference>
<dbReference type="GO" id="GO:0003677">
    <property type="term" value="F:DNA binding"/>
    <property type="evidence" value="ECO:0007669"/>
    <property type="project" value="UniProtKB-UniRule"/>
</dbReference>
<gene>
    <name evidence="4" type="ORF">HD596_008401</name>
</gene>
<accession>A0A7W9LF97</accession>
<evidence type="ECO:0000256" key="1">
    <source>
        <dbReference type="ARBA" id="ARBA00023125"/>
    </source>
</evidence>
<dbReference type="PANTHER" id="PTHR30328">
    <property type="entry name" value="TRANSCRIPTIONAL REPRESSOR"/>
    <property type="match status" value="1"/>
</dbReference>
<dbReference type="Gene3D" id="1.10.357.10">
    <property type="entry name" value="Tetracycline Repressor, domain 2"/>
    <property type="match status" value="1"/>
</dbReference>
<feature type="domain" description="HTH tetR-type" evidence="3">
    <location>
        <begin position="18"/>
        <end position="78"/>
    </location>
</feature>
<sequence length="202" mass="21770">MNDTVGEQGRRGRWRTGAANRQRIMEAAAARFGAEGFQRATIKAIAIDAGVDPAMIHYFFGSKQGLYEAVLNRYSPQRDPVGELLSEGVERFGERLVRRFLEVTEGGDAADGVGVLTRLAVIDPEPAAKLRGFIEAEFAGSLAKHLDLPDAHLRAGLIGAQLAGLAVARHLLRVEPLASMSTESLVTLMAPVIQRLVTEPLG</sequence>
<dbReference type="PANTHER" id="PTHR30328:SF54">
    <property type="entry name" value="HTH-TYPE TRANSCRIPTIONAL REPRESSOR SCO4008"/>
    <property type="match status" value="1"/>
</dbReference>
<organism evidence="4 5">
    <name type="scientific">Nonomuraea jabiensis</name>
    <dbReference type="NCBI Taxonomy" id="882448"/>
    <lineage>
        <taxon>Bacteria</taxon>
        <taxon>Bacillati</taxon>
        <taxon>Actinomycetota</taxon>
        <taxon>Actinomycetes</taxon>
        <taxon>Streptosporangiales</taxon>
        <taxon>Streptosporangiaceae</taxon>
        <taxon>Nonomuraea</taxon>
    </lineage>
</organism>
<feature type="DNA-binding region" description="H-T-H motif" evidence="2">
    <location>
        <begin position="41"/>
        <end position="60"/>
    </location>
</feature>
<dbReference type="InterPro" id="IPR050109">
    <property type="entry name" value="HTH-type_TetR-like_transc_reg"/>
</dbReference>
<evidence type="ECO:0000259" key="3">
    <source>
        <dbReference type="PROSITE" id="PS50977"/>
    </source>
</evidence>
<name>A0A7W9LF97_9ACTN</name>
<dbReference type="RefSeq" id="WP_185074902.1">
    <property type="nucleotide sequence ID" value="NZ_JACHMB010000001.1"/>
</dbReference>
<keyword evidence="1 2" id="KW-0238">DNA-binding</keyword>
<dbReference type="Pfam" id="PF17920">
    <property type="entry name" value="TetR_C_16"/>
    <property type="match status" value="1"/>
</dbReference>
<evidence type="ECO:0000256" key="2">
    <source>
        <dbReference type="PROSITE-ProRule" id="PRU00335"/>
    </source>
</evidence>